<dbReference type="InterPro" id="IPR000700">
    <property type="entry name" value="PAS-assoc_C"/>
</dbReference>
<feature type="domain" description="PAC" evidence="5">
    <location>
        <begin position="713"/>
        <end position="765"/>
    </location>
</feature>
<organism evidence="6 7">
    <name type="scientific">Isoptericola peretonis</name>
    <dbReference type="NCBI Taxonomy" id="2918523"/>
    <lineage>
        <taxon>Bacteria</taxon>
        <taxon>Bacillati</taxon>
        <taxon>Actinomycetota</taxon>
        <taxon>Actinomycetes</taxon>
        <taxon>Micrococcales</taxon>
        <taxon>Promicromonosporaceae</taxon>
        <taxon>Isoptericola</taxon>
    </lineage>
</organism>
<sequence>MTTAEVQGRIPTRGPMTVGVVSPVLGGYYFGRALAGAARVLRAGRHRVVAVQTYPADLDRAEFPATPRRRTVVGTSRFDGLIVVTTALDDAALRRIDQAGTPLVLVGAGPVDGVAAPRLGPDNVGGVRAAVDHLVGHGHRRIGFLGSTEQTDTRERYDAYREALLAHGIEPSPDWLYRTRDNQEAGAEAVARRLVERDDGALVTTATLAATDRNAVGFMRGLRAEGLCLPEAQAVVGIDHSDLGARIRPRLSSVDLLHDAVGEQAARLVLAMAHGEHATGEHRLGRSALVLRESCGCEAGARGHVVVTGGPAGLVSPGPATPGEPGDAHDRDGDRHPDRDRGRTAPVDEGDDAGPGLEDVAPVVLAREHGRDAWVAAVRRVLAAAADRGLRAPVPALRALADATAALRPAPDALEQLIPALHAEAARCAAALRRRGPGPVRAHPLEATVRDVVVALARGTVAGTLGRAGRLERELAEQYEVDLEMMRADGAALRSLDWLPRGHAGLAAVALWAEDPRAPGGRLLQVVGVRGSTVGAERLVGTTYSPQEFPPPELTDPASPTVVVPVGFGSSDRGVLLISGLVDTRATSTRARYNHWAAMLAVALDAEDTLSALQAQRRELADAAERERVLALEVAAGHERTALVSIASHDGTWDWDVEAGRVRYSDAWARIVGCDPAHVGDDPQEWLGRVHPEDARRVQSAVAAQLSGSHQPLDVEHRLRTADGGHVVVRCRAVTVHDAGGRAARMVGAMAVVSDVAQFRSELRERLLVDAETGLVARELFVDRLERAIRRARRVRAYGWQVLAVGFAAPPSALALRRLLGELDAVDCAHGAAPRDVVVLLDGVDAAGAHGRAGRLRGVLGPSVVVEHPAGSGTSVPGDDALDVLRHAGDRLARRRGAAWAQRV</sequence>
<feature type="compositionally biased region" description="Basic and acidic residues" evidence="4">
    <location>
        <begin position="326"/>
        <end position="343"/>
    </location>
</feature>
<evidence type="ECO:0000256" key="2">
    <source>
        <dbReference type="ARBA" id="ARBA00023125"/>
    </source>
</evidence>
<protein>
    <submittedName>
        <fullName evidence="6">Substrate-binding domain-containing protein</fullName>
    </submittedName>
</protein>
<proteinExistence type="predicted"/>
<dbReference type="Pfam" id="PF13377">
    <property type="entry name" value="Peripla_BP_3"/>
    <property type="match status" value="1"/>
</dbReference>
<dbReference type="PANTHER" id="PTHR30146">
    <property type="entry name" value="LACI-RELATED TRANSCRIPTIONAL REPRESSOR"/>
    <property type="match status" value="1"/>
</dbReference>
<evidence type="ECO:0000313" key="7">
    <source>
        <dbReference type="Proteomes" id="UP001651050"/>
    </source>
</evidence>
<dbReference type="CDD" id="cd06267">
    <property type="entry name" value="PBP1_LacI_sugar_binding-like"/>
    <property type="match status" value="1"/>
</dbReference>
<keyword evidence="1" id="KW-0805">Transcription regulation</keyword>
<dbReference type="InterPro" id="IPR046335">
    <property type="entry name" value="LacI/GalR-like_sensor"/>
</dbReference>
<evidence type="ECO:0000256" key="1">
    <source>
        <dbReference type="ARBA" id="ARBA00023015"/>
    </source>
</evidence>
<dbReference type="PANTHER" id="PTHR30146:SF153">
    <property type="entry name" value="LACTOSE OPERON REPRESSOR"/>
    <property type="match status" value="1"/>
</dbReference>
<dbReference type="SUPFAM" id="SSF55785">
    <property type="entry name" value="PYP-like sensor domain (PAS domain)"/>
    <property type="match status" value="1"/>
</dbReference>
<dbReference type="EMBL" id="JALQCY010000006">
    <property type="protein sequence ID" value="MCK9795741.1"/>
    <property type="molecule type" value="Genomic_DNA"/>
</dbReference>
<feature type="region of interest" description="Disordered" evidence="4">
    <location>
        <begin position="308"/>
        <end position="357"/>
    </location>
</feature>
<dbReference type="Proteomes" id="UP001651050">
    <property type="component" value="Unassembled WGS sequence"/>
</dbReference>
<evidence type="ECO:0000313" key="6">
    <source>
        <dbReference type="EMBL" id="MCK9795741.1"/>
    </source>
</evidence>
<evidence type="ECO:0000256" key="4">
    <source>
        <dbReference type="SAM" id="MobiDB-lite"/>
    </source>
</evidence>
<keyword evidence="3" id="KW-0804">Transcription</keyword>
<accession>A0ABT0J8C2</accession>
<dbReference type="Gene3D" id="3.40.50.2300">
    <property type="match status" value="2"/>
</dbReference>
<dbReference type="Gene3D" id="3.30.450.20">
    <property type="entry name" value="PAS domain"/>
    <property type="match status" value="1"/>
</dbReference>
<dbReference type="InterPro" id="IPR035965">
    <property type="entry name" value="PAS-like_dom_sf"/>
</dbReference>
<dbReference type="PROSITE" id="PS50113">
    <property type="entry name" value="PAC"/>
    <property type="match status" value="1"/>
</dbReference>
<evidence type="ECO:0000259" key="5">
    <source>
        <dbReference type="PROSITE" id="PS50113"/>
    </source>
</evidence>
<dbReference type="InterPro" id="IPR000014">
    <property type="entry name" value="PAS"/>
</dbReference>
<gene>
    <name evidence="6" type="ORF">M1843_18505</name>
</gene>
<dbReference type="CDD" id="cd00130">
    <property type="entry name" value="PAS"/>
    <property type="match status" value="1"/>
</dbReference>
<keyword evidence="7" id="KW-1185">Reference proteome</keyword>
<dbReference type="RefSeq" id="WP_416345588.1">
    <property type="nucleotide sequence ID" value="NZ_JALQCY010000006.1"/>
</dbReference>
<reference evidence="6 7" key="1">
    <citation type="submission" date="2022-02" db="EMBL/GenBank/DDBJ databases">
        <title>The car tank lid bacteriome: a reservoir of bacteria with potential in bioremediation of fuel.</title>
        <authorList>
            <person name="Vidal-Verdu A."/>
            <person name="Gomez-Martinez D."/>
            <person name="Latorre-Perez A."/>
            <person name="Pereto J."/>
            <person name="Porcar M."/>
        </authorList>
    </citation>
    <scope>NUCLEOTIDE SEQUENCE [LARGE SCALE GENOMIC DNA]</scope>
    <source>
        <strain evidence="6 7">4D.3</strain>
    </source>
</reference>
<dbReference type="InterPro" id="IPR013655">
    <property type="entry name" value="PAS_fold_3"/>
</dbReference>
<dbReference type="InterPro" id="IPR028082">
    <property type="entry name" value="Peripla_BP_I"/>
</dbReference>
<comment type="caution">
    <text evidence="6">The sequence shown here is derived from an EMBL/GenBank/DDBJ whole genome shotgun (WGS) entry which is preliminary data.</text>
</comment>
<dbReference type="SUPFAM" id="SSF53822">
    <property type="entry name" value="Periplasmic binding protein-like I"/>
    <property type="match status" value="1"/>
</dbReference>
<keyword evidence="2" id="KW-0238">DNA-binding</keyword>
<evidence type="ECO:0000256" key="3">
    <source>
        <dbReference type="ARBA" id="ARBA00023163"/>
    </source>
</evidence>
<dbReference type="Pfam" id="PF08447">
    <property type="entry name" value="PAS_3"/>
    <property type="match status" value="1"/>
</dbReference>
<name>A0ABT0J8C2_9MICO</name>